<evidence type="ECO:0000313" key="1">
    <source>
        <dbReference type="EMBL" id="CAH8390557.1"/>
    </source>
</evidence>
<name>A0ABC8M470_ERUVS</name>
<evidence type="ECO:0000313" key="2">
    <source>
        <dbReference type="Proteomes" id="UP001642260"/>
    </source>
</evidence>
<gene>
    <name evidence="1" type="ORF">ERUC_LOCUS43040</name>
</gene>
<keyword evidence="2" id="KW-1185">Reference proteome</keyword>
<comment type="caution">
    <text evidence="1">The sequence shown here is derived from an EMBL/GenBank/DDBJ whole genome shotgun (WGS) entry which is preliminary data.</text>
</comment>
<accession>A0ABC8M470</accession>
<dbReference type="AlphaFoldDB" id="A0ABC8M470"/>
<dbReference type="EMBL" id="CAKOAT010900709">
    <property type="protein sequence ID" value="CAH8390557.1"/>
    <property type="molecule type" value="Genomic_DNA"/>
</dbReference>
<organism evidence="1 2">
    <name type="scientific">Eruca vesicaria subsp. sativa</name>
    <name type="common">Garden rocket</name>
    <name type="synonym">Eruca sativa</name>
    <dbReference type="NCBI Taxonomy" id="29727"/>
    <lineage>
        <taxon>Eukaryota</taxon>
        <taxon>Viridiplantae</taxon>
        <taxon>Streptophyta</taxon>
        <taxon>Embryophyta</taxon>
        <taxon>Tracheophyta</taxon>
        <taxon>Spermatophyta</taxon>
        <taxon>Magnoliopsida</taxon>
        <taxon>eudicotyledons</taxon>
        <taxon>Gunneridae</taxon>
        <taxon>Pentapetalae</taxon>
        <taxon>rosids</taxon>
        <taxon>malvids</taxon>
        <taxon>Brassicales</taxon>
        <taxon>Brassicaceae</taxon>
        <taxon>Brassiceae</taxon>
        <taxon>Eruca</taxon>
    </lineage>
</organism>
<sequence length="131" mass="14797">MANSYTLLADLNAGRCSNTAEVWLLRFWKAWNTSRNSGRSGELMSLDMLLIDENVRIDSLQYVPLRRDVNVCVSMFDRYSHWINVGVEAHILEQVAVTEVLGGGRFFVQSVGDQKLALIQNRLASMFAKEG</sequence>
<proteinExistence type="predicted"/>
<dbReference type="Proteomes" id="UP001642260">
    <property type="component" value="Unassembled WGS sequence"/>
</dbReference>
<protein>
    <submittedName>
        <fullName evidence="1">Uncharacterized protein</fullName>
    </submittedName>
</protein>
<reference evidence="1 2" key="1">
    <citation type="submission" date="2022-03" db="EMBL/GenBank/DDBJ databases">
        <authorList>
            <person name="Macdonald S."/>
            <person name="Ahmed S."/>
            <person name="Newling K."/>
        </authorList>
    </citation>
    <scope>NUCLEOTIDE SEQUENCE [LARGE SCALE GENOMIC DNA]</scope>
</reference>